<organism evidence="1 2">
    <name type="scientific">Branchiostoma belcheri</name>
    <name type="common">Amphioxus</name>
    <dbReference type="NCBI Taxonomy" id="7741"/>
    <lineage>
        <taxon>Eukaryota</taxon>
        <taxon>Metazoa</taxon>
        <taxon>Chordata</taxon>
        <taxon>Cephalochordata</taxon>
        <taxon>Leptocardii</taxon>
        <taxon>Amphioxiformes</taxon>
        <taxon>Branchiostomatidae</taxon>
        <taxon>Branchiostoma</taxon>
    </lineage>
</organism>
<dbReference type="RefSeq" id="XP_019646631.1">
    <property type="nucleotide sequence ID" value="XM_019791072.1"/>
</dbReference>
<dbReference type="GeneID" id="109487102"/>
<dbReference type="Gene3D" id="3.80.10.10">
    <property type="entry name" value="Ribonuclease Inhibitor"/>
    <property type="match status" value="1"/>
</dbReference>
<dbReference type="PANTHER" id="PTHR46312">
    <property type="entry name" value="NACHT DOMAIN-CONTAINING PROTEIN"/>
    <property type="match status" value="1"/>
</dbReference>
<dbReference type="Proteomes" id="UP000515135">
    <property type="component" value="Unplaced"/>
</dbReference>
<dbReference type="OrthoDB" id="120976at2759"/>
<reference evidence="2" key="1">
    <citation type="submission" date="2025-08" db="UniProtKB">
        <authorList>
            <consortium name="RefSeq"/>
        </authorList>
    </citation>
    <scope>IDENTIFICATION</scope>
    <source>
        <tissue evidence="2">Gonad</tissue>
    </source>
</reference>
<dbReference type="KEGG" id="bbel:109487102"/>
<proteinExistence type="predicted"/>
<dbReference type="InterPro" id="IPR001611">
    <property type="entry name" value="Leu-rich_rpt"/>
</dbReference>
<dbReference type="InterPro" id="IPR032675">
    <property type="entry name" value="LRR_dom_sf"/>
</dbReference>
<sequence>MRTLVPALCKLTRLIKLDISLNDIGDPGLECLAAILHHLTAMKVLVLSWTRISDRGISSPIKALPHLVQLQVLDMSSNNIGDSGIVSLVQTLCQPSSLDMKQNPPGDKSLTTAPHYNTTLQKLDIGRNKGVTGAGLGRVAQVISTLPALTRLDMSGPWFTPTHLSDTAAMDLAKALPRLPALEVLNLHRISMEPAGFQAVVLNSEAGKGRQSVKLKPILIQTDQHVMTVVPGNVKCQRTHKQRRLDCA</sequence>
<dbReference type="SMART" id="SM00368">
    <property type="entry name" value="LRR_RI"/>
    <property type="match status" value="4"/>
</dbReference>
<keyword evidence="1" id="KW-1185">Reference proteome</keyword>
<gene>
    <name evidence="2" type="primary">LOC109487102</name>
</gene>
<accession>A0A6P5AX59</accession>
<evidence type="ECO:0000313" key="2">
    <source>
        <dbReference type="RefSeq" id="XP_019646631.1"/>
    </source>
</evidence>
<dbReference type="PANTHER" id="PTHR46312:SF2">
    <property type="entry name" value="NUCLEOTIDE-BINDING OLIGOMERIZATION DOMAIN-CONTAINING PROTEIN 2-LIKE"/>
    <property type="match status" value="1"/>
</dbReference>
<evidence type="ECO:0000313" key="1">
    <source>
        <dbReference type="Proteomes" id="UP000515135"/>
    </source>
</evidence>
<dbReference type="AlphaFoldDB" id="A0A6P5AX59"/>
<dbReference type="SUPFAM" id="SSF52047">
    <property type="entry name" value="RNI-like"/>
    <property type="match status" value="1"/>
</dbReference>
<protein>
    <submittedName>
        <fullName evidence="2">Protein NLRC5-like</fullName>
    </submittedName>
</protein>
<dbReference type="Pfam" id="PF13516">
    <property type="entry name" value="LRR_6"/>
    <property type="match status" value="4"/>
</dbReference>
<name>A0A6P5AX59_BRABE</name>